<dbReference type="EMBL" id="NHSJ01000025">
    <property type="protein sequence ID" value="PPQ33283.1"/>
    <property type="molecule type" value="Genomic_DNA"/>
</dbReference>
<accession>A0A2S6NF94</accession>
<protein>
    <submittedName>
        <fullName evidence="2">Uncharacterized protein</fullName>
    </submittedName>
</protein>
<dbReference type="OrthoDB" id="7275718at2"/>
<evidence type="ECO:0000313" key="2">
    <source>
        <dbReference type="EMBL" id="PPQ33283.1"/>
    </source>
</evidence>
<reference evidence="2 3" key="1">
    <citation type="journal article" date="2018" name="Arch. Microbiol.">
        <title>New insights into the metabolic potential of the phototrophic purple bacterium Rhodopila globiformis DSM 161(T) from its draft genome sequence and evidence for a vanadium-dependent nitrogenase.</title>
        <authorList>
            <person name="Imhoff J.F."/>
            <person name="Rahn T."/>
            <person name="Kunzel S."/>
            <person name="Neulinger S.C."/>
        </authorList>
    </citation>
    <scope>NUCLEOTIDE SEQUENCE [LARGE SCALE GENOMIC DNA]</scope>
    <source>
        <strain evidence="2 3">DSM 16996</strain>
    </source>
</reference>
<name>A0A2S6NF94_9HYPH</name>
<feature type="transmembrane region" description="Helical" evidence="1">
    <location>
        <begin position="34"/>
        <end position="56"/>
    </location>
</feature>
<evidence type="ECO:0000256" key="1">
    <source>
        <dbReference type="SAM" id="Phobius"/>
    </source>
</evidence>
<keyword evidence="3" id="KW-1185">Reference proteome</keyword>
<keyword evidence="1" id="KW-0472">Membrane</keyword>
<gene>
    <name evidence="2" type="ORF">CCR94_02360</name>
</gene>
<comment type="caution">
    <text evidence="2">The sequence shown here is derived from an EMBL/GenBank/DDBJ whole genome shotgun (WGS) entry which is preliminary data.</text>
</comment>
<evidence type="ECO:0000313" key="3">
    <source>
        <dbReference type="Proteomes" id="UP000239089"/>
    </source>
</evidence>
<keyword evidence="1" id="KW-1133">Transmembrane helix</keyword>
<dbReference type="Proteomes" id="UP000239089">
    <property type="component" value="Unassembled WGS sequence"/>
</dbReference>
<feature type="transmembrane region" description="Helical" evidence="1">
    <location>
        <begin position="68"/>
        <end position="89"/>
    </location>
</feature>
<sequence length="113" mass="11489">MALSAHGALAQQAGNTIGGQVQTMAQEFSTTGGFVGSTAMYVASLICFVFGAWAFWQSRQAENRDSGMIAKGLAGLVLCGLFVTGGTWINKAAQTSTGTAASISSTAGVVSFQ</sequence>
<dbReference type="AlphaFoldDB" id="A0A2S6NF94"/>
<proteinExistence type="predicted"/>
<organism evidence="2 3">
    <name type="scientific">Rhodoblastus sphagnicola</name>
    <dbReference type="NCBI Taxonomy" id="333368"/>
    <lineage>
        <taxon>Bacteria</taxon>
        <taxon>Pseudomonadati</taxon>
        <taxon>Pseudomonadota</taxon>
        <taxon>Alphaproteobacteria</taxon>
        <taxon>Hyphomicrobiales</taxon>
        <taxon>Rhodoblastaceae</taxon>
        <taxon>Rhodoblastus</taxon>
    </lineage>
</organism>
<keyword evidence="1" id="KW-0812">Transmembrane</keyword>